<dbReference type="Proteomes" id="UP000824469">
    <property type="component" value="Unassembled WGS sequence"/>
</dbReference>
<dbReference type="AlphaFoldDB" id="A0AA38FM83"/>
<evidence type="ECO:0000256" key="1">
    <source>
        <dbReference type="SAM" id="Coils"/>
    </source>
</evidence>
<sequence length="141" mass="15719">MSSCDSSFSLQLVGGKDYKALKVNCSHKSSKKGIRIMGKRWTAEQVSETTEYIKHLQLRVKELTRKREQIRKEKLSASAAEAFPTVKINRVGSDVFVSIDALKCNVVLSELLFTLQNNGVDIVSAASSVFKDKVFYTVNAK</sequence>
<dbReference type="EMBL" id="JAHRHJ020000008">
    <property type="protein sequence ID" value="KAH9306359.1"/>
    <property type="molecule type" value="Genomic_DNA"/>
</dbReference>
<feature type="non-terminal residue" evidence="2">
    <location>
        <position position="1"/>
    </location>
</feature>
<reference evidence="2 3" key="1">
    <citation type="journal article" date="2021" name="Nat. Plants">
        <title>The Taxus genome provides insights into paclitaxel biosynthesis.</title>
        <authorList>
            <person name="Xiong X."/>
            <person name="Gou J."/>
            <person name="Liao Q."/>
            <person name="Li Y."/>
            <person name="Zhou Q."/>
            <person name="Bi G."/>
            <person name="Li C."/>
            <person name="Du R."/>
            <person name="Wang X."/>
            <person name="Sun T."/>
            <person name="Guo L."/>
            <person name="Liang H."/>
            <person name="Lu P."/>
            <person name="Wu Y."/>
            <person name="Zhang Z."/>
            <person name="Ro D.K."/>
            <person name="Shang Y."/>
            <person name="Huang S."/>
            <person name="Yan J."/>
        </authorList>
    </citation>
    <scope>NUCLEOTIDE SEQUENCE [LARGE SCALE GENOMIC DNA]</scope>
    <source>
        <strain evidence="2">Ta-2019</strain>
    </source>
</reference>
<organism evidence="2 3">
    <name type="scientific">Taxus chinensis</name>
    <name type="common">Chinese yew</name>
    <name type="synonym">Taxus wallichiana var. chinensis</name>
    <dbReference type="NCBI Taxonomy" id="29808"/>
    <lineage>
        <taxon>Eukaryota</taxon>
        <taxon>Viridiplantae</taxon>
        <taxon>Streptophyta</taxon>
        <taxon>Embryophyta</taxon>
        <taxon>Tracheophyta</taxon>
        <taxon>Spermatophyta</taxon>
        <taxon>Pinopsida</taxon>
        <taxon>Pinidae</taxon>
        <taxon>Conifers II</taxon>
        <taxon>Cupressales</taxon>
        <taxon>Taxaceae</taxon>
        <taxon>Taxus</taxon>
    </lineage>
</organism>
<gene>
    <name evidence="2" type="ORF">KI387_010763</name>
</gene>
<name>A0AA38FM83_TAXCH</name>
<keyword evidence="1" id="KW-0175">Coiled coil</keyword>
<feature type="coiled-coil region" evidence="1">
    <location>
        <begin position="53"/>
        <end position="80"/>
    </location>
</feature>
<protein>
    <submittedName>
        <fullName evidence="2">Uncharacterized protein</fullName>
    </submittedName>
</protein>
<accession>A0AA38FM83</accession>
<proteinExistence type="predicted"/>
<evidence type="ECO:0000313" key="3">
    <source>
        <dbReference type="Proteomes" id="UP000824469"/>
    </source>
</evidence>
<evidence type="ECO:0000313" key="2">
    <source>
        <dbReference type="EMBL" id="KAH9306359.1"/>
    </source>
</evidence>
<keyword evidence="3" id="KW-1185">Reference proteome</keyword>
<comment type="caution">
    <text evidence="2">The sequence shown here is derived from an EMBL/GenBank/DDBJ whole genome shotgun (WGS) entry which is preliminary data.</text>
</comment>